<gene>
    <name evidence="2" type="ORF">AFUS01_LOCUS34051</name>
</gene>
<evidence type="ECO:0000313" key="3">
    <source>
        <dbReference type="Proteomes" id="UP000708208"/>
    </source>
</evidence>
<protein>
    <submittedName>
        <fullName evidence="2">Uncharacterized protein</fullName>
    </submittedName>
</protein>
<evidence type="ECO:0000256" key="1">
    <source>
        <dbReference type="SAM" id="MobiDB-lite"/>
    </source>
</evidence>
<dbReference type="Proteomes" id="UP000708208">
    <property type="component" value="Unassembled WGS sequence"/>
</dbReference>
<keyword evidence="3" id="KW-1185">Reference proteome</keyword>
<feature type="non-terminal residue" evidence="2">
    <location>
        <position position="1"/>
    </location>
</feature>
<accession>A0A8J2PW14</accession>
<proteinExistence type="predicted"/>
<evidence type="ECO:0000313" key="2">
    <source>
        <dbReference type="EMBL" id="CAG7823860.1"/>
    </source>
</evidence>
<organism evidence="2 3">
    <name type="scientific">Allacma fusca</name>
    <dbReference type="NCBI Taxonomy" id="39272"/>
    <lineage>
        <taxon>Eukaryota</taxon>
        <taxon>Metazoa</taxon>
        <taxon>Ecdysozoa</taxon>
        <taxon>Arthropoda</taxon>
        <taxon>Hexapoda</taxon>
        <taxon>Collembola</taxon>
        <taxon>Symphypleona</taxon>
        <taxon>Sminthuridae</taxon>
        <taxon>Allacma</taxon>
    </lineage>
</organism>
<dbReference type="AlphaFoldDB" id="A0A8J2PW14"/>
<feature type="region of interest" description="Disordered" evidence="1">
    <location>
        <begin position="1"/>
        <end position="26"/>
    </location>
</feature>
<feature type="compositionally biased region" description="Low complexity" evidence="1">
    <location>
        <begin position="10"/>
        <end position="26"/>
    </location>
</feature>
<reference evidence="2" key="1">
    <citation type="submission" date="2021-06" db="EMBL/GenBank/DDBJ databases">
        <authorList>
            <person name="Hodson N. C."/>
            <person name="Mongue J. A."/>
            <person name="Jaron S. K."/>
        </authorList>
    </citation>
    <scope>NUCLEOTIDE SEQUENCE</scope>
</reference>
<comment type="caution">
    <text evidence="2">The sequence shown here is derived from an EMBL/GenBank/DDBJ whole genome shotgun (WGS) entry which is preliminary data.</text>
</comment>
<dbReference type="EMBL" id="CAJVCH010530808">
    <property type="protein sequence ID" value="CAG7823860.1"/>
    <property type="molecule type" value="Genomic_DNA"/>
</dbReference>
<name>A0A8J2PW14_9HEXA</name>
<sequence length="26" mass="2632">YLVVPGNQTSSSNGYNSNGNCSVGVN</sequence>